<evidence type="ECO:0000313" key="4">
    <source>
        <dbReference type="Proteomes" id="UP000799779"/>
    </source>
</evidence>
<dbReference type="EMBL" id="ML977586">
    <property type="protein sequence ID" value="KAF2000896.1"/>
    <property type="molecule type" value="Genomic_DNA"/>
</dbReference>
<proteinExistence type="predicted"/>
<keyword evidence="4" id="KW-1185">Reference proteome</keyword>
<dbReference type="AlphaFoldDB" id="A0A6A5WTI9"/>
<feature type="region of interest" description="Disordered" evidence="1">
    <location>
        <begin position="100"/>
        <end position="126"/>
    </location>
</feature>
<name>A0A6A5WTI9_9PLEO</name>
<evidence type="ECO:0000256" key="2">
    <source>
        <dbReference type="SAM" id="SignalP"/>
    </source>
</evidence>
<keyword evidence="2" id="KW-0732">Signal</keyword>
<protein>
    <submittedName>
        <fullName evidence="3">Uncharacterized protein</fullName>
    </submittedName>
</protein>
<sequence>MKLLVYLHALIVMVGLAMTAPTLEVATKPKDAVAQRQLDHCLWCDNHYEICMARNAHPGRFVNCANETCHYSNCRVCGYCHIGGETPDEDEDTPLIIDETLPTSTVPTPEASVDDEVSTPKASETSIPAAPTLKSRKKAQYDMTSRQIHHCFWCDHYYEACVNRQHQLPYQWSNCKNATCNYSNCQACGYCPRGHGETSDEDAAPTADEASAPDEAPVAETVN</sequence>
<evidence type="ECO:0000313" key="3">
    <source>
        <dbReference type="EMBL" id="KAF2000896.1"/>
    </source>
</evidence>
<evidence type="ECO:0000256" key="1">
    <source>
        <dbReference type="SAM" id="MobiDB-lite"/>
    </source>
</evidence>
<accession>A0A6A5WTI9</accession>
<dbReference type="Proteomes" id="UP000799779">
    <property type="component" value="Unassembled WGS sequence"/>
</dbReference>
<reference evidence="3" key="1">
    <citation type="journal article" date="2020" name="Stud. Mycol.">
        <title>101 Dothideomycetes genomes: a test case for predicting lifestyles and emergence of pathogens.</title>
        <authorList>
            <person name="Haridas S."/>
            <person name="Albert R."/>
            <person name="Binder M."/>
            <person name="Bloem J."/>
            <person name="Labutti K."/>
            <person name="Salamov A."/>
            <person name="Andreopoulos B."/>
            <person name="Baker S."/>
            <person name="Barry K."/>
            <person name="Bills G."/>
            <person name="Bluhm B."/>
            <person name="Cannon C."/>
            <person name="Castanera R."/>
            <person name="Culley D."/>
            <person name="Daum C."/>
            <person name="Ezra D."/>
            <person name="Gonzalez J."/>
            <person name="Henrissat B."/>
            <person name="Kuo A."/>
            <person name="Liang C."/>
            <person name="Lipzen A."/>
            <person name="Lutzoni F."/>
            <person name="Magnuson J."/>
            <person name="Mondo S."/>
            <person name="Nolan M."/>
            <person name="Ohm R."/>
            <person name="Pangilinan J."/>
            <person name="Park H.-J."/>
            <person name="Ramirez L."/>
            <person name="Alfaro M."/>
            <person name="Sun H."/>
            <person name="Tritt A."/>
            <person name="Yoshinaga Y."/>
            <person name="Zwiers L.-H."/>
            <person name="Turgeon B."/>
            <person name="Goodwin S."/>
            <person name="Spatafora J."/>
            <person name="Crous P."/>
            <person name="Grigoriev I."/>
        </authorList>
    </citation>
    <scope>NUCLEOTIDE SEQUENCE</scope>
    <source>
        <strain evidence="3">CBS 123094</strain>
    </source>
</reference>
<organism evidence="3 4">
    <name type="scientific">Amniculicola lignicola CBS 123094</name>
    <dbReference type="NCBI Taxonomy" id="1392246"/>
    <lineage>
        <taxon>Eukaryota</taxon>
        <taxon>Fungi</taxon>
        <taxon>Dikarya</taxon>
        <taxon>Ascomycota</taxon>
        <taxon>Pezizomycotina</taxon>
        <taxon>Dothideomycetes</taxon>
        <taxon>Pleosporomycetidae</taxon>
        <taxon>Pleosporales</taxon>
        <taxon>Amniculicolaceae</taxon>
        <taxon>Amniculicola</taxon>
    </lineage>
</organism>
<feature type="chain" id="PRO_5025548605" evidence="2">
    <location>
        <begin position="20"/>
        <end position="223"/>
    </location>
</feature>
<gene>
    <name evidence="3" type="ORF">P154DRAFT_619807</name>
</gene>
<feature type="region of interest" description="Disordered" evidence="1">
    <location>
        <begin position="195"/>
        <end position="223"/>
    </location>
</feature>
<feature type="signal peptide" evidence="2">
    <location>
        <begin position="1"/>
        <end position="19"/>
    </location>
</feature>